<organism evidence="7 8">
    <name type="scientific">Nicoliella spurrieriana</name>
    <dbReference type="NCBI Taxonomy" id="2925830"/>
    <lineage>
        <taxon>Bacteria</taxon>
        <taxon>Bacillati</taxon>
        <taxon>Bacillota</taxon>
        <taxon>Bacilli</taxon>
        <taxon>Lactobacillales</taxon>
        <taxon>Lactobacillaceae</taxon>
        <taxon>Nicoliella</taxon>
    </lineage>
</organism>
<dbReference type="KEGG" id="lbe:MOO44_03470"/>
<dbReference type="EMBL" id="CP093361">
    <property type="protein sequence ID" value="UQS87231.1"/>
    <property type="molecule type" value="Genomic_DNA"/>
</dbReference>
<dbReference type="GO" id="GO:0009636">
    <property type="term" value="P:response to toxic substance"/>
    <property type="evidence" value="ECO:0007669"/>
    <property type="project" value="TreeGrafter"/>
</dbReference>
<gene>
    <name evidence="7" type="ORF">MOO44_03470</name>
</gene>
<keyword evidence="8" id="KW-1185">Reference proteome</keyword>
<evidence type="ECO:0000256" key="2">
    <source>
        <dbReference type="ARBA" id="ARBA00022670"/>
    </source>
</evidence>
<evidence type="ECO:0000313" key="7">
    <source>
        <dbReference type="EMBL" id="UQS87231.1"/>
    </source>
</evidence>
<dbReference type="AlphaFoldDB" id="A0A976RT96"/>
<keyword evidence="3 5" id="KW-0378">Hydrolase</keyword>
<accession>A0A976RT96</accession>
<dbReference type="GO" id="GO:0043418">
    <property type="term" value="P:homocysteine catabolic process"/>
    <property type="evidence" value="ECO:0007669"/>
    <property type="project" value="TreeGrafter"/>
</dbReference>
<evidence type="ECO:0000256" key="6">
    <source>
        <dbReference type="PIRSR" id="PIRSR005700-1"/>
    </source>
</evidence>
<keyword evidence="4 5" id="KW-0788">Thiol protease</keyword>
<feature type="active site" evidence="6">
    <location>
        <position position="365"/>
    </location>
</feature>
<dbReference type="GO" id="GO:0006508">
    <property type="term" value="P:proteolysis"/>
    <property type="evidence" value="ECO:0007669"/>
    <property type="project" value="UniProtKB-KW"/>
</dbReference>
<dbReference type="Pfam" id="PF03051">
    <property type="entry name" value="Peptidase_C1_2"/>
    <property type="match status" value="1"/>
</dbReference>
<reference evidence="7" key="1">
    <citation type="journal article" date="2022" name="Int. J. Syst. Evol. Microbiol.">
        <title>Apilactobacillus apisilvae sp. nov., Nicolia spurrieriana gen. nov. sp. nov., Bombilactobacillus folatiphilus sp. nov. and Bombilactobacillus thymidiniphilus sp. nov., four new lactic acid bacterial isolates from stingless bees Tetragonula carbonaria and Austroplebeia australis.</title>
        <authorList>
            <person name="Oliphant S.A."/>
            <person name="Watson-Haigh N.S."/>
            <person name="Sumby K.M."/>
            <person name="Gardner J."/>
            <person name="Groom S."/>
            <person name="Jiranek V."/>
        </authorList>
    </citation>
    <scope>NUCLEOTIDE SEQUENCE</scope>
    <source>
        <strain evidence="7">SGEP1_A5</strain>
    </source>
</reference>
<dbReference type="InterPro" id="IPR038765">
    <property type="entry name" value="Papain-like_cys_pep_sf"/>
</dbReference>
<dbReference type="RefSeq" id="WP_260117031.1">
    <property type="nucleotide sequence ID" value="NZ_CP093361.1"/>
</dbReference>
<dbReference type="Gene3D" id="3.90.70.10">
    <property type="entry name" value="Cysteine proteinases"/>
    <property type="match status" value="1"/>
</dbReference>
<protein>
    <recommendedName>
        <fullName evidence="5">Aminopeptidase</fullName>
    </recommendedName>
</protein>
<evidence type="ECO:0000256" key="4">
    <source>
        <dbReference type="ARBA" id="ARBA00022807"/>
    </source>
</evidence>
<comment type="similarity">
    <text evidence="5">Belongs to the peptidase C1 family.</text>
</comment>
<sequence length="438" mass="50693">MTNEVSANDLARFKTEYDRQPQADVIARAIQENGINKVAIDNQAKVRLNPTFSIDLKASKNDKITDQKQAGFCWMFALMNILRHQFVKQNNVSGFELSSNFLFFWDKIERANAYYDQIIRTADQDTHDREVSIYLSYPDEDGGEWDMAVALVQKYGIMPDAAFPRTAVANNTGEFDRLLSLKLRRDGAKLRELVNADANVTEVKATRKQMLTEVYRIVAMSIGVPPKTFDFEYRDDKDNYHIDRNLTPKQFYDKYFGLDLSEYVPVCNFPHRAYNQLYYQPTASNVVGGPDIHYLNLPMPELKRMTLAQLKNGEPVWFGNDVGAQSITKAGLLDSHLYRRDRLFDVNLDLTKKQRFEYQEAQESHAMTFTGVDVIDGKPTKWQVENSWGIKVGEDGYFTMSDDWMDNFVYEVIVKREYLTAKQQKMLTQTPVELEPWD</sequence>
<dbReference type="GO" id="GO:0070005">
    <property type="term" value="F:cysteine-type aminopeptidase activity"/>
    <property type="evidence" value="ECO:0007669"/>
    <property type="project" value="InterPro"/>
</dbReference>
<feature type="active site" evidence="6">
    <location>
        <position position="73"/>
    </location>
</feature>
<keyword evidence="5" id="KW-0031">Aminopeptidase</keyword>
<proteinExistence type="inferred from homology"/>
<dbReference type="PIRSF" id="PIRSF005700">
    <property type="entry name" value="PepC"/>
    <property type="match status" value="1"/>
</dbReference>
<evidence type="ECO:0000256" key="3">
    <source>
        <dbReference type="ARBA" id="ARBA00022801"/>
    </source>
</evidence>
<dbReference type="Proteomes" id="UP000831181">
    <property type="component" value="Chromosome"/>
</dbReference>
<evidence type="ECO:0000256" key="5">
    <source>
        <dbReference type="PIRNR" id="PIRNR005700"/>
    </source>
</evidence>
<feature type="active site" evidence="6">
    <location>
        <position position="386"/>
    </location>
</feature>
<comment type="subcellular location">
    <subcellularLocation>
        <location evidence="1">Cytoplasm</location>
    </subcellularLocation>
</comment>
<keyword evidence="2 5" id="KW-0645">Protease</keyword>
<dbReference type="SUPFAM" id="SSF54001">
    <property type="entry name" value="Cysteine proteinases"/>
    <property type="match status" value="1"/>
</dbReference>
<dbReference type="PANTHER" id="PTHR10363:SF2">
    <property type="entry name" value="BLEOMYCIN HYDROLASE"/>
    <property type="match status" value="1"/>
</dbReference>
<dbReference type="PANTHER" id="PTHR10363">
    <property type="entry name" value="BLEOMYCIN HYDROLASE"/>
    <property type="match status" value="1"/>
</dbReference>
<dbReference type="CDD" id="cd00585">
    <property type="entry name" value="Peptidase_C1B"/>
    <property type="match status" value="1"/>
</dbReference>
<dbReference type="InterPro" id="IPR004134">
    <property type="entry name" value="Peptidase_C1B"/>
</dbReference>
<dbReference type="GO" id="GO:0005737">
    <property type="term" value="C:cytoplasm"/>
    <property type="evidence" value="ECO:0007669"/>
    <property type="project" value="UniProtKB-SubCell"/>
</dbReference>
<name>A0A976RT96_9LACO</name>
<evidence type="ECO:0000256" key="1">
    <source>
        <dbReference type="ARBA" id="ARBA00004496"/>
    </source>
</evidence>
<evidence type="ECO:0000313" key="8">
    <source>
        <dbReference type="Proteomes" id="UP000831181"/>
    </source>
</evidence>